<evidence type="ECO:0000256" key="1">
    <source>
        <dbReference type="ARBA" id="ARBA00004613"/>
    </source>
</evidence>
<evidence type="ECO:0000256" key="6">
    <source>
        <dbReference type="ARBA" id="ARBA00023180"/>
    </source>
</evidence>
<dbReference type="PANTHER" id="PTHR48071">
    <property type="entry name" value="SRCR DOMAIN-CONTAINING PROTEIN"/>
    <property type="match status" value="1"/>
</dbReference>
<feature type="disulfide bond" evidence="7">
    <location>
        <begin position="72"/>
        <end position="136"/>
    </location>
</feature>
<sequence length="1283" mass="136407">MKQSCLTVSTEGLGLITVATMKMLELSVKVTPTHLSFFLFLSAASPVRLANSGHRCSGRVEIFHAGQWGTVCDDNWDLDNANVVCRQLGCRAAQSALSGAVFGAGRGPIWLDNVSCFGNESSISDCRHSGFGVHNCGHHEDASIICEGANQLRLADGGNSSCSGRVEIFHSGQWGTVCDDNWDLDNANVVCRQLGCRAAQSALSGAAFGAGRGPIWLDNVSCFGNESSISDCRHSGFGVHNCGHHEDASVICEGKLHLANGGNNCSGRVEIFHDGQWGTVCDDHWDLDNADVVCRQLGCGRARSVFPGAVFGPGGGPIWLDDVSCSGNEPSISDCRHSGFGVHNCGHHEDASAICEGVEGEVHLANGGNNCSGRVEIFHDGQWGTVCDDFWDLPDAEVVCRQLGCGRARSVFPGAAFGPGGGPIWLDDVSCSGNESSISHCRHPGFGVDNCDHYEDASVICEVEGEVHLANGGNNCSGRVEIFHDGQWGTVCDDHWDLDNADVVCRQLGCGRARSVFPGAVFGPGGGPIWLDDVSCSGNEPSISDCRHSGFGVHNCGHHEDASAICEVHLANGGNNCSGRVEIFHDGQWGTVCDDFWDLPDAEVVCRQLGCGRARSVFPGAAFGPGGGPIWLDDVSCSGNESSISHCRHTGFGVDNCDHYEDASVISWPPFPPVNSTNIPTVSTTSLLTPRPPLNITTPPGNYTGVEGEVRLANGGNSSCSGRVEIFHFGQWGTVCDDSWGLLDAEVVCRQLGCGRALSAPTQAHFGQGSEPIWYDEVACIGNETKLSECQHRGIGSHNCGHSEDAGVICEAASPVRLANSGNRCSGRVEIFHAGQWGKVCDDHWDLDNANVVCRQLDCGRAQSALSNAAFGAGVGPIWLDNIYCSGNDHTHTSPVHITPPWNTSPGNDIGVEGEVRLANGGNSSCSGRVEIFHSGQWGTVCDDLWDLLDAEVVCRQLGCGRVLSAPTQARFGQGSGPIWYDDVTCTGSETKLSECRHQGIGSHDCGHDEDAGVVCEAQTFQSSPQHLYQPHVHLVMTQELREKCVWPMGETAPALAEWRSSTLDSGGRCVMISGTCSMLRWCADSLAVAESSQPQHRHALDKAADPSGMMMLHAQAVKQSCLNVSTKGLDLTTVATVRMLVSSVKVSTVLCTDIHQRVWSLSPTHLSSFLFLSAASPVRLANSGNRCSGRVEIFHAGQWGTVCDDHWDLDNADVVCRQLDCGPAQSALSHAAFGPGSGPIWLDDVYCSGNEPSISDCKHLGFGVHNCGHHEDASVICEGNHS</sequence>
<feature type="domain" description="SRCR" evidence="8">
    <location>
        <begin position="816"/>
        <end position="889"/>
    </location>
</feature>
<feature type="domain" description="SRCR" evidence="8">
    <location>
        <begin position="47"/>
        <end position="147"/>
    </location>
</feature>
<feature type="disulfide bond" evidence="7">
    <location>
        <begin position="1217"/>
        <end position="1278"/>
    </location>
</feature>
<dbReference type="Pfam" id="PF00530">
    <property type="entry name" value="SRCR"/>
    <property type="match status" value="10"/>
</dbReference>
<dbReference type="FunFam" id="3.10.250.10:FF:000006">
    <property type="entry name" value="neurotrypsin isoform X2"/>
    <property type="match status" value="5"/>
</dbReference>
<dbReference type="FunFam" id="3.10.250.10:FF:000001">
    <property type="entry name" value="Lysyl oxidase 4 isoform X1"/>
    <property type="match status" value="4"/>
</dbReference>
<protein>
    <recommendedName>
        <fullName evidence="8">SRCR domain-containing protein</fullName>
    </recommendedName>
</protein>
<feature type="disulfide bond" evidence="7">
    <location>
        <begin position="387"/>
        <end position="451"/>
    </location>
</feature>
<reference evidence="9" key="1">
    <citation type="submission" date="2019-06" db="EMBL/GenBank/DDBJ databases">
        <authorList>
            <consortium name="Wellcome Sanger Institute Data Sharing"/>
        </authorList>
    </citation>
    <scope>NUCLEOTIDE SEQUENCE [LARGE SCALE GENOMIC DNA]</scope>
</reference>
<evidence type="ECO:0000313" key="9">
    <source>
        <dbReference type="Ensembl" id="ENSSFAP00005027180.1"/>
    </source>
</evidence>
<feature type="disulfide bond" evidence="7">
    <location>
        <begin position="736"/>
        <end position="800"/>
    </location>
</feature>
<dbReference type="InParanoid" id="A0A672HDY7"/>
<name>A0A672HDY7_SALFA</name>
<dbReference type="PROSITE" id="PS50287">
    <property type="entry name" value="SRCR_2"/>
    <property type="match status" value="10"/>
</dbReference>
<reference evidence="9" key="2">
    <citation type="submission" date="2025-08" db="UniProtKB">
        <authorList>
            <consortium name="Ensembl"/>
        </authorList>
    </citation>
    <scope>IDENTIFICATION</scope>
</reference>
<feature type="disulfide bond" evidence="7">
    <location>
        <begin position="780"/>
        <end position="790"/>
    </location>
</feature>
<keyword evidence="2" id="KW-0964">Secreted</keyword>
<feature type="disulfide bond" evidence="7">
    <location>
        <begin position="955"/>
        <end position="1016"/>
    </location>
</feature>
<evidence type="ECO:0000256" key="7">
    <source>
        <dbReference type="PROSITE-ProRule" id="PRU00196"/>
    </source>
</evidence>
<feature type="domain" description="SRCR" evidence="8">
    <location>
        <begin position="1179"/>
        <end position="1279"/>
    </location>
</feature>
<feature type="domain" description="SRCR" evidence="8">
    <location>
        <begin position="152"/>
        <end position="253"/>
    </location>
</feature>
<dbReference type="GO" id="GO:0005886">
    <property type="term" value="C:plasma membrane"/>
    <property type="evidence" value="ECO:0007669"/>
    <property type="project" value="TreeGrafter"/>
</dbReference>
<feature type="disulfide bond" evidence="7">
    <location>
        <begin position="294"/>
        <end position="355"/>
    </location>
</feature>
<feature type="domain" description="SRCR" evidence="8">
    <location>
        <begin position="362"/>
        <end position="462"/>
    </location>
</feature>
<feature type="disulfide bond" evidence="7">
    <location>
        <begin position="505"/>
        <end position="566"/>
    </location>
</feature>
<dbReference type="PRINTS" id="PR00258">
    <property type="entry name" value="SPERACTRCPTR"/>
</dbReference>
<keyword evidence="5 7" id="KW-1015">Disulfide bond</keyword>
<proteinExistence type="predicted"/>
<evidence type="ECO:0000256" key="4">
    <source>
        <dbReference type="ARBA" id="ARBA00022737"/>
    </source>
</evidence>
<organism evidence="9 10">
    <name type="scientific">Salarias fasciatus</name>
    <name type="common">Jewelled blenny</name>
    <name type="synonym">Blennius fasciatus</name>
    <dbReference type="NCBI Taxonomy" id="181472"/>
    <lineage>
        <taxon>Eukaryota</taxon>
        <taxon>Metazoa</taxon>
        <taxon>Chordata</taxon>
        <taxon>Craniata</taxon>
        <taxon>Vertebrata</taxon>
        <taxon>Euteleostomi</taxon>
        <taxon>Actinopterygii</taxon>
        <taxon>Neopterygii</taxon>
        <taxon>Teleostei</taxon>
        <taxon>Neoteleostei</taxon>
        <taxon>Acanthomorphata</taxon>
        <taxon>Ovalentaria</taxon>
        <taxon>Blenniimorphae</taxon>
        <taxon>Blenniiformes</taxon>
        <taxon>Blennioidei</taxon>
        <taxon>Blenniidae</taxon>
        <taxon>Salariinae</taxon>
        <taxon>Salarias</taxon>
    </lineage>
</organism>
<feature type="domain" description="SRCR" evidence="8">
    <location>
        <begin position="256"/>
        <end position="356"/>
    </location>
</feature>
<dbReference type="FunFam" id="3.10.250.10:FF:000005">
    <property type="entry name" value="Neurotrypsin isoform A"/>
    <property type="match status" value="1"/>
</dbReference>
<feature type="disulfide bond" evidence="7">
    <location>
        <begin position="1204"/>
        <end position="1268"/>
    </location>
</feature>
<feature type="disulfide bond" evidence="7">
    <location>
        <begin position="325"/>
        <end position="335"/>
    </location>
</feature>
<dbReference type="PROSITE" id="PS00420">
    <property type="entry name" value="SRCR_1"/>
    <property type="match status" value="7"/>
</dbReference>
<feature type="domain" description="SRCR" evidence="8">
    <location>
        <begin position="568"/>
        <end position="668"/>
    </location>
</feature>
<feature type="disulfide bond" evidence="7">
    <location>
        <begin position="637"/>
        <end position="647"/>
    </location>
</feature>
<feature type="disulfide bond" evidence="7">
    <location>
        <begin position="749"/>
        <end position="810"/>
    </location>
</feature>
<dbReference type="InterPro" id="IPR036772">
    <property type="entry name" value="SRCR-like_dom_sf"/>
</dbReference>
<feature type="disulfide bond" evidence="7">
    <location>
        <begin position="431"/>
        <end position="441"/>
    </location>
</feature>
<dbReference type="Ensembl" id="ENSSFAT00005028221.1">
    <property type="protein sequence ID" value="ENSSFAP00005027180.1"/>
    <property type="gene ID" value="ENSSFAG00005013876.1"/>
</dbReference>
<dbReference type="InterPro" id="IPR001190">
    <property type="entry name" value="SRCR"/>
</dbReference>
<evidence type="ECO:0000256" key="5">
    <source>
        <dbReference type="ARBA" id="ARBA00023157"/>
    </source>
</evidence>
<dbReference type="SMART" id="SM00202">
    <property type="entry name" value="SR"/>
    <property type="match status" value="10"/>
</dbReference>
<dbReference type="GO" id="GO:0004252">
    <property type="term" value="F:serine-type endopeptidase activity"/>
    <property type="evidence" value="ECO:0007669"/>
    <property type="project" value="TreeGrafter"/>
</dbReference>
<dbReference type="SUPFAM" id="SSF56487">
    <property type="entry name" value="SRCR-like"/>
    <property type="match status" value="10"/>
</dbReference>
<dbReference type="Proteomes" id="UP000472267">
    <property type="component" value="Chromosome 6"/>
</dbReference>
<keyword evidence="10" id="KW-1185">Reference proteome</keyword>
<evidence type="ECO:0000313" key="10">
    <source>
        <dbReference type="Proteomes" id="UP000472267"/>
    </source>
</evidence>
<feature type="disulfide bond" evidence="7">
    <location>
        <begin position="492"/>
        <end position="556"/>
    </location>
</feature>
<reference evidence="9" key="3">
    <citation type="submission" date="2025-09" db="UniProtKB">
        <authorList>
            <consortium name="Ensembl"/>
        </authorList>
    </citation>
    <scope>IDENTIFICATION</scope>
</reference>
<feature type="domain" description="SRCR" evidence="8">
    <location>
        <begin position="916"/>
        <end position="1017"/>
    </location>
</feature>
<keyword evidence="6" id="KW-0325">Glycoprotein</keyword>
<feature type="disulfide bond" evidence="7">
    <location>
        <begin position="281"/>
        <end position="345"/>
    </location>
</feature>
<feature type="disulfide bond" evidence="7">
    <location>
        <begin position="116"/>
        <end position="126"/>
    </location>
</feature>
<dbReference type="PANTHER" id="PTHR48071:SF27">
    <property type="entry name" value="SCAVENGER RECEPTOR CYSTEINE-RICH TYPE 1 PROTEIN M130-LIKE"/>
    <property type="match status" value="1"/>
</dbReference>
<keyword evidence="3" id="KW-0732">Signal</keyword>
<feature type="disulfide bond" evidence="7">
    <location>
        <begin position="400"/>
        <end position="461"/>
    </location>
</feature>
<feature type="disulfide bond" evidence="7">
    <location>
        <begin position="191"/>
        <end position="252"/>
    </location>
</feature>
<feature type="disulfide bond" evidence="7">
    <location>
        <begin position="178"/>
        <end position="242"/>
    </location>
</feature>
<feature type="disulfide bond" evidence="7">
    <location>
        <begin position="85"/>
        <end position="146"/>
    </location>
</feature>
<keyword evidence="4" id="KW-0677">Repeat</keyword>
<dbReference type="GO" id="GO:0031638">
    <property type="term" value="P:zymogen activation"/>
    <property type="evidence" value="ECO:0007669"/>
    <property type="project" value="TreeGrafter"/>
</dbReference>
<feature type="domain" description="SRCR" evidence="8">
    <location>
        <begin position="467"/>
        <end position="567"/>
    </location>
</feature>
<feature type="disulfide bond" evidence="7">
    <location>
        <begin position="593"/>
        <end position="657"/>
    </location>
</feature>
<feature type="disulfide bond" evidence="7">
    <location>
        <begin position="1248"/>
        <end position="1258"/>
    </location>
</feature>
<feature type="domain" description="SRCR" evidence="8">
    <location>
        <begin position="710"/>
        <end position="811"/>
    </location>
</feature>
<accession>A0A672HDY7</accession>
<feature type="disulfide bond" evidence="7">
    <location>
        <begin position="942"/>
        <end position="1006"/>
    </location>
</feature>
<evidence type="ECO:0000256" key="3">
    <source>
        <dbReference type="ARBA" id="ARBA00022729"/>
    </source>
</evidence>
<comment type="subcellular location">
    <subcellularLocation>
        <location evidence="1">Secreted</location>
    </subcellularLocation>
</comment>
<feature type="disulfide bond" evidence="7">
    <location>
        <begin position="222"/>
        <end position="232"/>
    </location>
</feature>
<dbReference type="Gene3D" id="3.10.250.10">
    <property type="entry name" value="SRCR-like domain"/>
    <property type="match status" value="10"/>
</dbReference>
<comment type="caution">
    <text evidence="7">Lacks conserved residue(s) required for the propagation of feature annotation.</text>
</comment>
<feature type="disulfide bond" evidence="7">
    <location>
        <begin position="536"/>
        <end position="546"/>
    </location>
</feature>
<feature type="disulfide bond" evidence="7">
    <location>
        <begin position="986"/>
        <end position="996"/>
    </location>
</feature>
<dbReference type="GO" id="GO:0005576">
    <property type="term" value="C:extracellular region"/>
    <property type="evidence" value="ECO:0007669"/>
    <property type="project" value="UniProtKB-SubCell"/>
</dbReference>
<evidence type="ECO:0000256" key="2">
    <source>
        <dbReference type="ARBA" id="ARBA00022525"/>
    </source>
</evidence>
<evidence type="ECO:0000259" key="8">
    <source>
        <dbReference type="PROSITE" id="PS50287"/>
    </source>
</evidence>